<evidence type="ECO:0000256" key="1">
    <source>
        <dbReference type="SAM" id="Phobius"/>
    </source>
</evidence>
<keyword evidence="1" id="KW-0812">Transmembrane</keyword>
<keyword evidence="1" id="KW-0472">Membrane</keyword>
<accession>A0A1X2HAG8</accession>
<proteinExistence type="predicted"/>
<keyword evidence="1" id="KW-1133">Transmembrane helix</keyword>
<protein>
    <submittedName>
        <fullName evidence="2">Uncharacterized protein</fullName>
    </submittedName>
</protein>
<comment type="caution">
    <text evidence="2">The sequence shown here is derived from an EMBL/GenBank/DDBJ whole genome shotgun (WGS) entry which is preliminary data.</text>
</comment>
<evidence type="ECO:0000313" key="3">
    <source>
        <dbReference type="Proteomes" id="UP000242180"/>
    </source>
</evidence>
<dbReference type="InParanoid" id="A0A1X2HAG8"/>
<evidence type="ECO:0000313" key="2">
    <source>
        <dbReference type="EMBL" id="ORY95630.1"/>
    </source>
</evidence>
<dbReference type="AlphaFoldDB" id="A0A1X2HAG8"/>
<keyword evidence="3" id="KW-1185">Reference proteome</keyword>
<gene>
    <name evidence="2" type="ORF">BCR43DRAFT_493314</name>
</gene>
<organism evidence="2 3">
    <name type="scientific">Syncephalastrum racemosum</name>
    <name type="common">Filamentous fungus</name>
    <dbReference type="NCBI Taxonomy" id="13706"/>
    <lineage>
        <taxon>Eukaryota</taxon>
        <taxon>Fungi</taxon>
        <taxon>Fungi incertae sedis</taxon>
        <taxon>Mucoromycota</taxon>
        <taxon>Mucoromycotina</taxon>
        <taxon>Mucoromycetes</taxon>
        <taxon>Mucorales</taxon>
        <taxon>Syncephalastraceae</taxon>
        <taxon>Syncephalastrum</taxon>
    </lineage>
</organism>
<sequence length="66" mass="7798">MLFPDFESFEYGKTEGSVRQGAETLASFLLPRWKYLIEATSFLFSLSLYPFFFFLFTPLAFFSRFP</sequence>
<name>A0A1X2HAG8_SYNRA</name>
<reference evidence="2 3" key="1">
    <citation type="submission" date="2016-07" db="EMBL/GenBank/DDBJ databases">
        <title>Pervasive Adenine N6-methylation of Active Genes in Fungi.</title>
        <authorList>
            <consortium name="DOE Joint Genome Institute"/>
            <person name="Mondo S.J."/>
            <person name="Dannebaum R.O."/>
            <person name="Kuo R.C."/>
            <person name="Labutti K."/>
            <person name="Haridas S."/>
            <person name="Kuo A."/>
            <person name="Salamov A."/>
            <person name="Ahrendt S.R."/>
            <person name="Lipzen A."/>
            <person name="Sullivan W."/>
            <person name="Andreopoulos W.B."/>
            <person name="Clum A."/>
            <person name="Lindquist E."/>
            <person name="Daum C."/>
            <person name="Ramamoorthy G.K."/>
            <person name="Gryganskyi A."/>
            <person name="Culley D."/>
            <person name="Magnuson J.K."/>
            <person name="James T.Y."/>
            <person name="O'Malley M.A."/>
            <person name="Stajich J.E."/>
            <person name="Spatafora J.W."/>
            <person name="Visel A."/>
            <person name="Grigoriev I.V."/>
        </authorList>
    </citation>
    <scope>NUCLEOTIDE SEQUENCE [LARGE SCALE GENOMIC DNA]</scope>
    <source>
        <strain evidence="2 3">NRRL 2496</strain>
    </source>
</reference>
<dbReference type="Proteomes" id="UP000242180">
    <property type="component" value="Unassembled WGS sequence"/>
</dbReference>
<feature type="transmembrane region" description="Helical" evidence="1">
    <location>
        <begin position="42"/>
        <end position="62"/>
    </location>
</feature>
<dbReference type="EMBL" id="MCGN01000006">
    <property type="protein sequence ID" value="ORY95630.1"/>
    <property type="molecule type" value="Genomic_DNA"/>
</dbReference>